<organism evidence="2">
    <name type="scientific">marine sediment metagenome</name>
    <dbReference type="NCBI Taxonomy" id="412755"/>
    <lineage>
        <taxon>unclassified sequences</taxon>
        <taxon>metagenomes</taxon>
        <taxon>ecological metagenomes</taxon>
    </lineage>
</organism>
<dbReference type="AlphaFoldDB" id="X1U0K1"/>
<feature type="region of interest" description="Disordered" evidence="1">
    <location>
        <begin position="136"/>
        <end position="158"/>
    </location>
</feature>
<proteinExistence type="predicted"/>
<dbReference type="EMBL" id="BARW01008593">
    <property type="protein sequence ID" value="GAI85849.1"/>
    <property type="molecule type" value="Genomic_DNA"/>
</dbReference>
<gene>
    <name evidence="2" type="ORF">S12H4_17548</name>
</gene>
<evidence type="ECO:0000313" key="2">
    <source>
        <dbReference type="EMBL" id="GAI85849.1"/>
    </source>
</evidence>
<reference evidence="2" key="1">
    <citation type="journal article" date="2014" name="Front. Microbiol.">
        <title>High frequency of phylogenetically diverse reductive dehalogenase-homologous genes in deep subseafloor sedimentary metagenomes.</title>
        <authorList>
            <person name="Kawai M."/>
            <person name="Futagami T."/>
            <person name="Toyoda A."/>
            <person name="Takaki Y."/>
            <person name="Nishi S."/>
            <person name="Hori S."/>
            <person name="Arai W."/>
            <person name="Tsubouchi T."/>
            <person name="Morono Y."/>
            <person name="Uchiyama I."/>
            <person name="Ito T."/>
            <person name="Fujiyama A."/>
            <person name="Inagaki F."/>
            <person name="Takami H."/>
        </authorList>
    </citation>
    <scope>NUCLEOTIDE SEQUENCE</scope>
    <source>
        <strain evidence="2">Expedition CK06-06</strain>
    </source>
</reference>
<comment type="caution">
    <text evidence="2">The sequence shown here is derived from an EMBL/GenBank/DDBJ whole genome shotgun (WGS) entry which is preliminary data.</text>
</comment>
<protein>
    <submittedName>
        <fullName evidence="2">Uncharacterized protein</fullName>
    </submittedName>
</protein>
<evidence type="ECO:0000256" key="1">
    <source>
        <dbReference type="SAM" id="MobiDB-lite"/>
    </source>
</evidence>
<name>X1U0K1_9ZZZZ</name>
<accession>X1U0K1</accession>
<sequence length="158" mass="17448">ANIAMSIYLEIESEDCNSVEYGIGMLQEHNNNQAIEFRSNGIQIDKAQIIRGQPMWTIGGIRPEIVSSNNINTAGQQWFYSQAGYGEGEEVSDTSDIRKGLKLARQMVSDVSAFGTAVEGIPDWFKAIAKPFPGLESGPVRQQQPPLKHFDNGNVMML</sequence>
<feature type="non-terminal residue" evidence="2">
    <location>
        <position position="1"/>
    </location>
</feature>